<evidence type="ECO:0000259" key="2">
    <source>
        <dbReference type="Pfam" id="PF07859"/>
    </source>
</evidence>
<dbReference type="InterPro" id="IPR050300">
    <property type="entry name" value="GDXG_lipolytic_enzyme"/>
</dbReference>
<dbReference type="GO" id="GO:0016787">
    <property type="term" value="F:hydrolase activity"/>
    <property type="evidence" value="ECO:0007669"/>
    <property type="project" value="UniProtKB-KW"/>
</dbReference>
<dbReference type="InterPro" id="IPR029058">
    <property type="entry name" value="AB_hydrolase_fold"/>
</dbReference>
<dbReference type="Pfam" id="PF07859">
    <property type="entry name" value="Abhydrolase_3"/>
    <property type="match status" value="1"/>
</dbReference>
<dbReference type="Gene3D" id="3.40.50.1820">
    <property type="entry name" value="alpha/beta hydrolase"/>
    <property type="match status" value="1"/>
</dbReference>
<dbReference type="PANTHER" id="PTHR48081">
    <property type="entry name" value="AB HYDROLASE SUPERFAMILY PROTEIN C4A8.06C"/>
    <property type="match status" value="1"/>
</dbReference>
<dbReference type="SUPFAM" id="SSF53474">
    <property type="entry name" value="alpha/beta-Hydrolases"/>
    <property type="match status" value="1"/>
</dbReference>
<dbReference type="EMBL" id="BAAARV010000137">
    <property type="protein sequence ID" value="GAA2393725.1"/>
    <property type="molecule type" value="Genomic_DNA"/>
</dbReference>
<protein>
    <submittedName>
        <fullName evidence="3">Alpha/beta hydrolase</fullName>
    </submittedName>
</protein>
<reference evidence="4" key="1">
    <citation type="journal article" date="2019" name="Int. J. Syst. Evol. Microbiol.">
        <title>The Global Catalogue of Microorganisms (GCM) 10K type strain sequencing project: providing services to taxonomists for standard genome sequencing and annotation.</title>
        <authorList>
            <consortium name="The Broad Institute Genomics Platform"/>
            <consortium name="The Broad Institute Genome Sequencing Center for Infectious Disease"/>
            <person name="Wu L."/>
            <person name="Ma J."/>
        </authorList>
    </citation>
    <scope>NUCLEOTIDE SEQUENCE [LARGE SCALE GENOMIC DNA]</scope>
    <source>
        <strain evidence="4">JCM 3272</strain>
    </source>
</reference>
<keyword evidence="4" id="KW-1185">Reference proteome</keyword>
<evidence type="ECO:0000256" key="1">
    <source>
        <dbReference type="ARBA" id="ARBA00022801"/>
    </source>
</evidence>
<dbReference type="RefSeq" id="WP_344620483.1">
    <property type="nucleotide sequence ID" value="NZ_BAAARV010000137.1"/>
</dbReference>
<feature type="domain" description="Alpha/beta hydrolase fold-3" evidence="2">
    <location>
        <begin position="28"/>
        <end position="230"/>
    </location>
</feature>
<comment type="caution">
    <text evidence="3">The sequence shown here is derived from an EMBL/GenBank/DDBJ whole genome shotgun (WGS) entry which is preliminary data.</text>
</comment>
<gene>
    <name evidence="3" type="ORF">GCM10010170_106950</name>
</gene>
<evidence type="ECO:0000313" key="4">
    <source>
        <dbReference type="Proteomes" id="UP001501444"/>
    </source>
</evidence>
<proteinExistence type="predicted"/>
<evidence type="ECO:0000313" key="3">
    <source>
        <dbReference type="EMBL" id="GAA2393725.1"/>
    </source>
</evidence>
<sequence length="256" mass="27085">MAGESLTGRHGEIPVRWYGDPDAGRPPLVWLHGGGFAHGDLDMPESHAVAGAVARSGRAVVAVGYRLVPYPVPVDDVADAFAAVRDRAPGGRVVLGGASAGACLAAAAALRMRDERRPGPDRLVLAYGTFHAALPAASRALWRRLAGRWWWRQMGGRDVARMNRAYVGAAVADPHALPGGHDLAGLPPALLLDADRDRLRASGERFARELADAAVPHEHHVVAGTPHGFLNRPAHPGFAAGVARIVRWLDGTDHSS</sequence>
<keyword evidence="1 3" id="KW-0378">Hydrolase</keyword>
<dbReference type="InterPro" id="IPR013094">
    <property type="entry name" value="AB_hydrolase_3"/>
</dbReference>
<name>A0ABP5V6J9_9ACTN</name>
<dbReference type="Proteomes" id="UP001501444">
    <property type="component" value="Unassembled WGS sequence"/>
</dbReference>
<organism evidence="3 4">
    <name type="scientific">Dactylosporangium salmoneum</name>
    <dbReference type="NCBI Taxonomy" id="53361"/>
    <lineage>
        <taxon>Bacteria</taxon>
        <taxon>Bacillati</taxon>
        <taxon>Actinomycetota</taxon>
        <taxon>Actinomycetes</taxon>
        <taxon>Micromonosporales</taxon>
        <taxon>Micromonosporaceae</taxon>
        <taxon>Dactylosporangium</taxon>
    </lineage>
</organism>
<accession>A0ABP5V6J9</accession>